<dbReference type="GO" id="GO:0020037">
    <property type="term" value="F:heme binding"/>
    <property type="evidence" value="ECO:0007669"/>
    <property type="project" value="TreeGrafter"/>
</dbReference>
<evidence type="ECO:0000256" key="5">
    <source>
        <dbReference type="ARBA" id="ARBA00022617"/>
    </source>
</evidence>
<keyword evidence="7" id="KW-0479">Metal-binding</keyword>
<dbReference type="Pfam" id="PF04264">
    <property type="entry name" value="YceI"/>
    <property type="match status" value="1"/>
</dbReference>
<proteinExistence type="inferred from homology"/>
<evidence type="ECO:0000256" key="2">
    <source>
        <dbReference type="ARBA" id="ARBA00004651"/>
    </source>
</evidence>
<dbReference type="GO" id="GO:0046872">
    <property type="term" value="F:metal ion binding"/>
    <property type="evidence" value="ECO:0007669"/>
    <property type="project" value="UniProtKB-KW"/>
</dbReference>
<dbReference type="InterPro" id="IPR007372">
    <property type="entry name" value="Lipid/polyisoprenoid-bd_YceI"/>
</dbReference>
<keyword evidence="6 13" id="KW-0812">Transmembrane</keyword>
<dbReference type="SUPFAM" id="SSF101874">
    <property type="entry name" value="YceI-like"/>
    <property type="match status" value="1"/>
</dbReference>
<dbReference type="Proteomes" id="UP000064920">
    <property type="component" value="Chromosome"/>
</dbReference>
<keyword evidence="3" id="KW-0813">Transport</keyword>
<evidence type="ECO:0000313" key="16">
    <source>
        <dbReference type="Proteomes" id="UP000064920"/>
    </source>
</evidence>
<evidence type="ECO:0000259" key="14">
    <source>
        <dbReference type="SMART" id="SM00867"/>
    </source>
</evidence>
<dbReference type="Gene3D" id="1.20.950.20">
    <property type="entry name" value="Transmembrane di-heme cytochromes, Chain C"/>
    <property type="match status" value="2"/>
</dbReference>
<dbReference type="PANTHER" id="PTHR30529:SF1">
    <property type="entry name" value="CYTOCHROME B561 HOMOLOG 2"/>
    <property type="match status" value="1"/>
</dbReference>
<dbReference type="InterPro" id="IPR036761">
    <property type="entry name" value="TTHA0802/YceI-like_sf"/>
</dbReference>
<evidence type="ECO:0000256" key="12">
    <source>
        <dbReference type="ARBA" id="ARBA00037975"/>
    </source>
</evidence>
<keyword evidence="9 13" id="KW-1133">Transmembrane helix</keyword>
<evidence type="ECO:0000256" key="1">
    <source>
        <dbReference type="ARBA" id="ARBA00001970"/>
    </source>
</evidence>
<keyword evidence="10" id="KW-0408">Iron</keyword>
<evidence type="ECO:0000256" key="9">
    <source>
        <dbReference type="ARBA" id="ARBA00022989"/>
    </source>
</evidence>
<gene>
    <name evidence="15" type="ORF">IMCC12053_1073</name>
</gene>
<comment type="cofactor">
    <cofactor evidence="1">
        <name>heme b</name>
        <dbReference type="ChEBI" id="CHEBI:60344"/>
    </cofactor>
</comment>
<keyword evidence="11 13" id="KW-0472">Membrane</keyword>
<dbReference type="SMART" id="SM00867">
    <property type="entry name" value="YceI"/>
    <property type="match status" value="1"/>
</dbReference>
<evidence type="ECO:0000256" key="10">
    <source>
        <dbReference type="ARBA" id="ARBA00023004"/>
    </source>
</evidence>
<protein>
    <submittedName>
        <fullName evidence="15">Cytochrome b561</fullName>
    </submittedName>
</protein>
<comment type="subcellular location">
    <subcellularLocation>
        <location evidence="2">Cell membrane</location>
        <topology evidence="2">Multi-pass membrane protein</topology>
    </subcellularLocation>
</comment>
<accession>A0A0N7HIE8</accession>
<evidence type="ECO:0000256" key="4">
    <source>
        <dbReference type="ARBA" id="ARBA00022475"/>
    </source>
</evidence>
<dbReference type="GO" id="GO:0009055">
    <property type="term" value="F:electron transfer activity"/>
    <property type="evidence" value="ECO:0007669"/>
    <property type="project" value="InterPro"/>
</dbReference>
<feature type="domain" description="Lipid/polyisoprenoid-binding YceI-like" evidence="14">
    <location>
        <begin position="259"/>
        <end position="411"/>
    </location>
</feature>
<evidence type="ECO:0000256" key="13">
    <source>
        <dbReference type="SAM" id="Phobius"/>
    </source>
</evidence>
<keyword evidence="8" id="KW-0249">Electron transport</keyword>
<dbReference type="PANTHER" id="PTHR30529">
    <property type="entry name" value="CYTOCHROME B561"/>
    <property type="match status" value="1"/>
</dbReference>
<dbReference type="PATRIC" id="fig|1397108.4.peg.1100"/>
<sequence>MQHSVSSSQTHIKWIALMLTNTATRYGALARFFHWSIALLILTDLALGVIGDRTPRTADTVAWLQTLYSAHKTIGITVLLLAVLRIIWAVTQPRPVPLHPERRAETLAAEVVHWALYGAIIIMPLSGWVMHASESGFAPIWWPLGQGLPFVPKSEAVAHAAGAVHSLAAWVIYATVAAHIGGALKHQIIDKDATLARMSHGRAAGNPEAHHGRAAPIVAAGLWLVVLGVALVTGDQAHDTTVTPVASPAQIASSVTGANWTVDTGNIRFQVAQMGANVEGEFADWSAQIAYEDQTGNGSVTVVIDTTTLTLGSVTDNAKGAEFFNVAAYSTATFEADIARTDGAHLATGTLTLAGVTVPVTLPFELAIEGDVATMSGEVVLDRRDFAMGTGYADESTVGFGVTVVVTLTATRAD</sequence>
<dbReference type="GO" id="GO:0022904">
    <property type="term" value="P:respiratory electron transport chain"/>
    <property type="evidence" value="ECO:0007669"/>
    <property type="project" value="InterPro"/>
</dbReference>
<feature type="transmembrane region" description="Helical" evidence="13">
    <location>
        <begin position="111"/>
        <end position="130"/>
    </location>
</feature>
<dbReference type="KEGG" id="cmar:IMCC12053_1073"/>
<keyword evidence="16" id="KW-1185">Reference proteome</keyword>
<dbReference type="InterPro" id="IPR052168">
    <property type="entry name" value="Cytochrome_b561_oxidase"/>
</dbReference>
<evidence type="ECO:0000256" key="7">
    <source>
        <dbReference type="ARBA" id="ARBA00022723"/>
    </source>
</evidence>
<name>A0A0N7HIE8_9RHOB</name>
<evidence type="ECO:0000256" key="6">
    <source>
        <dbReference type="ARBA" id="ARBA00022692"/>
    </source>
</evidence>
<dbReference type="AlphaFoldDB" id="A0A0N7HIE8"/>
<dbReference type="Gene3D" id="2.40.128.110">
    <property type="entry name" value="Lipid/polyisoprenoid-binding, YceI-like"/>
    <property type="match status" value="1"/>
</dbReference>
<feature type="transmembrane region" description="Helical" evidence="13">
    <location>
        <begin position="70"/>
        <end position="90"/>
    </location>
</feature>
<dbReference type="Pfam" id="PF01292">
    <property type="entry name" value="Ni_hydr_CYTB"/>
    <property type="match status" value="1"/>
</dbReference>
<keyword evidence="5" id="KW-0349">Heme</keyword>
<evidence type="ECO:0000313" key="15">
    <source>
        <dbReference type="EMBL" id="ALI55021.1"/>
    </source>
</evidence>
<dbReference type="InterPro" id="IPR016174">
    <property type="entry name" value="Di-haem_cyt_TM"/>
</dbReference>
<organism evidence="15 16">
    <name type="scientific">Celeribacter marinus</name>
    <dbReference type="NCBI Taxonomy" id="1397108"/>
    <lineage>
        <taxon>Bacteria</taxon>
        <taxon>Pseudomonadati</taxon>
        <taxon>Pseudomonadota</taxon>
        <taxon>Alphaproteobacteria</taxon>
        <taxon>Rhodobacterales</taxon>
        <taxon>Roseobacteraceae</taxon>
        <taxon>Celeribacter</taxon>
    </lineage>
</organism>
<dbReference type="EMBL" id="CP012023">
    <property type="protein sequence ID" value="ALI55021.1"/>
    <property type="molecule type" value="Genomic_DNA"/>
</dbReference>
<comment type="similarity">
    <text evidence="12">Belongs to the cytochrome b561 family.</text>
</comment>
<keyword evidence="4" id="KW-1003">Cell membrane</keyword>
<evidence type="ECO:0000256" key="8">
    <source>
        <dbReference type="ARBA" id="ARBA00022982"/>
    </source>
</evidence>
<dbReference type="SUPFAM" id="SSF81342">
    <property type="entry name" value="Transmembrane di-heme cytochromes"/>
    <property type="match status" value="1"/>
</dbReference>
<reference evidence="15 16" key="1">
    <citation type="submission" date="2015-05" db="EMBL/GenBank/DDBJ databases">
        <authorList>
            <person name="Wang D.B."/>
            <person name="Wang M."/>
        </authorList>
    </citation>
    <scope>NUCLEOTIDE SEQUENCE [LARGE SCALE GENOMIC DNA]</scope>
    <source>
        <strain evidence="15 16">IMCC 12053</strain>
    </source>
</reference>
<feature type="transmembrane region" description="Helical" evidence="13">
    <location>
        <begin position="32"/>
        <end position="50"/>
    </location>
</feature>
<dbReference type="STRING" id="1397108.IMCC12053_1073"/>
<evidence type="ECO:0000256" key="3">
    <source>
        <dbReference type="ARBA" id="ARBA00022448"/>
    </source>
</evidence>
<dbReference type="GO" id="GO:0005886">
    <property type="term" value="C:plasma membrane"/>
    <property type="evidence" value="ECO:0007669"/>
    <property type="project" value="UniProtKB-SubCell"/>
</dbReference>
<dbReference type="InterPro" id="IPR011577">
    <property type="entry name" value="Cyt_b561_bac/Ni-Hgenase"/>
</dbReference>
<evidence type="ECO:0000256" key="11">
    <source>
        <dbReference type="ARBA" id="ARBA00023136"/>
    </source>
</evidence>